<keyword evidence="2" id="KW-0378">Hydrolase</keyword>
<evidence type="ECO:0000313" key="4">
    <source>
        <dbReference type="EMBL" id="SIQ71323.1"/>
    </source>
</evidence>
<dbReference type="RefSeq" id="WP_076576723.1">
    <property type="nucleotide sequence ID" value="NZ_FTNK01000003.1"/>
</dbReference>
<dbReference type="EMBL" id="FTNK01000003">
    <property type="protein sequence ID" value="SIQ71323.1"/>
    <property type="molecule type" value="Genomic_DNA"/>
</dbReference>
<evidence type="ECO:0000259" key="3">
    <source>
        <dbReference type="Pfam" id="PF00149"/>
    </source>
</evidence>
<dbReference type="PANTHER" id="PTHR31302:SF31">
    <property type="entry name" value="PHOSPHODIESTERASE YAEI"/>
    <property type="match status" value="1"/>
</dbReference>
<evidence type="ECO:0000313" key="5">
    <source>
        <dbReference type="Proteomes" id="UP000186666"/>
    </source>
</evidence>
<evidence type="ECO:0000256" key="2">
    <source>
        <dbReference type="ARBA" id="ARBA00022801"/>
    </source>
</evidence>
<accession>A0ABY1JT88</accession>
<dbReference type="InterPro" id="IPR051158">
    <property type="entry name" value="Metallophosphoesterase_sf"/>
</dbReference>
<proteinExistence type="predicted"/>
<organism evidence="4 5">
    <name type="scientific">Paenibacillus macquariensis</name>
    <dbReference type="NCBI Taxonomy" id="948756"/>
    <lineage>
        <taxon>Bacteria</taxon>
        <taxon>Bacillati</taxon>
        <taxon>Bacillota</taxon>
        <taxon>Bacilli</taxon>
        <taxon>Bacillales</taxon>
        <taxon>Paenibacillaceae</taxon>
        <taxon>Paenibacillus</taxon>
    </lineage>
</organism>
<name>A0ABY1JT88_9BACL</name>
<sequence length="279" mass="30999">MTRRQFLRSSVSTVIGAGLISGGYAWLWEPRHLSIESLELEFRRLPPVFDGLKVVQFSDLHLGFHSYESDLKNLMESIMSQSPDVICLTGDIVDNSVEPLAQAVPYLTSLKAPMGKYAILGNHDHWGQPDEVIRMLEASGFVVLQNSNVILRRQESMIAIVGLEDLLRGSPDPDKALKGIPEGTFSILLMHEPDYADTAALYPFDIQLSGHSHGGQVRLPLLGAVTTPIGSKRYIQGLYQLESSDMKLYVNRGIGVTQLPIRFLCRPELTVFTFKKSGM</sequence>
<dbReference type="SUPFAM" id="SSF56300">
    <property type="entry name" value="Metallo-dependent phosphatases"/>
    <property type="match status" value="1"/>
</dbReference>
<keyword evidence="1" id="KW-0479">Metal-binding</keyword>
<gene>
    <name evidence="4" type="ORF">SAMN05421578_103503</name>
</gene>
<dbReference type="CDD" id="cd07385">
    <property type="entry name" value="MPP_YkuE_C"/>
    <property type="match status" value="1"/>
</dbReference>
<dbReference type="InterPro" id="IPR004843">
    <property type="entry name" value="Calcineurin-like_PHP"/>
</dbReference>
<dbReference type="Pfam" id="PF00149">
    <property type="entry name" value="Metallophos"/>
    <property type="match status" value="1"/>
</dbReference>
<dbReference type="Proteomes" id="UP000186666">
    <property type="component" value="Unassembled WGS sequence"/>
</dbReference>
<evidence type="ECO:0000256" key="1">
    <source>
        <dbReference type="ARBA" id="ARBA00022723"/>
    </source>
</evidence>
<protein>
    <recommendedName>
        <fullName evidence="3">Calcineurin-like phosphoesterase domain-containing protein</fullName>
    </recommendedName>
</protein>
<comment type="caution">
    <text evidence="4">The sequence shown here is derived from an EMBL/GenBank/DDBJ whole genome shotgun (WGS) entry which is preliminary data.</text>
</comment>
<feature type="domain" description="Calcineurin-like phosphoesterase" evidence="3">
    <location>
        <begin position="52"/>
        <end position="214"/>
    </location>
</feature>
<dbReference type="PANTHER" id="PTHR31302">
    <property type="entry name" value="TRANSMEMBRANE PROTEIN WITH METALLOPHOSPHOESTERASE DOMAIN-RELATED"/>
    <property type="match status" value="1"/>
</dbReference>
<reference evidence="4 5" key="1">
    <citation type="submission" date="2017-01" db="EMBL/GenBank/DDBJ databases">
        <authorList>
            <person name="Varghese N."/>
            <person name="Submissions S."/>
        </authorList>
    </citation>
    <scope>NUCLEOTIDE SEQUENCE [LARGE SCALE GENOMIC DNA]</scope>
    <source>
        <strain evidence="4 5">ATCC 23464</strain>
    </source>
</reference>
<keyword evidence="5" id="KW-1185">Reference proteome</keyword>
<dbReference type="InterPro" id="IPR029052">
    <property type="entry name" value="Metallo-depent_PP-like"/>
</dbReference>
<dbReference type="Gene3D" id="3.60.21.10">
    <property type="match status" value="1"/>
</dbReference>